<keyword evidence="3" id="KW-1185">Reference proteome</keyword>
<feature type="region of interest" description="Disordered" evidence="1">
    <location>
        <begin position="1"/>
        <end position="24"/>
    </location>
</feature>
<protein>
    <submittedName>
        <fullName evidence="2">Uncharacterized protein</fullName>
    </submittedName>
</protein>
<sequence length="53" mass="5799">MADLEYQLTMNNSSRQPKSNPNIPQSKFYLLILGRHICPSAGNGGTGIPSHNE</sequence>
<dbReference type="AlphaFoldDB" id="A0A7T8HFA8"/>
<accession>A0A7T8HFA8</accession>
<gene>
    <name evidence="2" type="ORF">FKW44_009454</name>
</gene>
<evidence type="ECO:0000313" key="2">
    <source>
        <dbReference type="EMBL" id="QQP48962.1"/>
    </source>
</evidence>
<reference evidence="3" key="1">
    <citation type="submission" date="2021-01" db="EMBL/GenBank/DDBJ databases">
        <title>Caligus Genome Assembly.</title>
        <authorList>
            <person name="Gallardo-Escarate C."/>
        </authorList>
    </citation>
    <scope>NUCLEOTIDE SEQUENCE [LARGE SCALE GENOMIC DNA]</scope>
</reference>
<proteinExistence type="predicted"/>
<dbReference type="Proteomes" id="UP000595437">
    <property type="component" value="Chromosome 6"/>
</dbReference>
<evidence type="ECO:0000313" key="3">
    <source>
        <dbReference type="Proteomes" id="UP000595437"/>
    </source>
</evidence>
<evidence type="ECO:0000256" key="1">
    <source>
        <dbReference type="SAM" id="MobiDB-lite"/>
    </source>
</evidence>
<dbReference type="EMBL" id="CP045895">
    <property type="protein sequence ID" value="QQP48962.1"/>
    <property type="molecule type" value="Genomic_DNA"/>
</dbReference>
<organism evidence="2 3">
    <name type="scientific">Caligus rogercresseyi</name>
    <name type="common">Sea louse</name>
    <dbReference type="NCBI Taxonomy" id="217165"/>
    <lineage>
        <taxon>Eukaryota</taxon>
        <taxon>Metazoa</taxon>
        <taxon>Ecdysozoa</taxon>
        <taxon>Arthropoda</taxon>
        <taxon>Crustacea</taxon>
        <taxon>Multicrustacea</taxon>
        <taxon>Hexanauplia</taxon>
        <taxon>Copepoda</taxon>
        <taxon>Siphonostomatoida</taxon>
        <taxon>Caligidae</taxon>
        <taxon>Caligus</taxon>
    </lineage>
</organism>
<feature type="compositionally biased region" description="Polar residues" evidence="1">
    <location>
        <begin position="8"/>
        <end position="24"/>
    </location>
</feature>
<name>A0A7T8HFA8_CALRO</name>